<evidence type="ECO:0000259" key="1">
    <source>
        <dbReference type="Pfam" id="PF03235"/>
    </source>
</evidence>
<evidence type="ECO:0000313" key="2">
    <source>
        <dbReference type="EMBL" id="MBB5224909.1"/>
    </source>
</evidence>
<keyword evidence="3" id="KW-1185">Reference proteome</keyword>
<dbReference type="EMBL" id="JACHFQ010000001">
    <property type="protein sequence ID" value="MBB5224909.1"/>
    <property type="molecule type" value="Genomic_DNA"/>
</dbReference>
<accession>A0A7W8G713</accession>
<evidence type="ECO:0000313" key="3">
    <source>
        <dbReference type="Proteomes" id="UP000518887"/>
    </source>
</evidence>
<name>A0A7W8G713_9SPIR</name>
<reference evidence="2 3" key="1">
    <citation type="submission" date="2020-08" db="EMBL/GenBank/DDBJ databases">
        <title>Genomic Encyclopedia of Type Strains, Phase IV (KMG-IV): sequencing the most valuable type-strain genomes for metagenomic binning, comparative biology and taxonomic classification.</title>
        <authorList>
            <person name="Goeker M."/>
        </authorList>
    </citation>
    <scope>NUCLEOTIDE SEQUENCE [LARGE SCALE GENOMIC DNA]</scope>
    <source>
        <strain evidence="2 3">DSM 103462</strain>
    </source>
</reference>
<sequence>MELKEFTIKELLSNYKLIIPEIQREYVWGRNEAVLGKFLSELNNSLSKSVYSKSLEITSQTNIYDLKKQLETALTEVNGVYETNIGFLYSYDAGNDEHYIIDGQQRLTTIVLLLFFYSVKEDKKSDFINLLNTSRTLMNFSYRVRPLTEQFLITLFNDENITEESFKNLKDSKWYVSDYDGDTTITSICKLYEWLSTKCIEKEFQNLNYNSLLNRVKFYYFDVQQTSQGEELYITMNSRGEQLKDNEQIKPYILEKVENEKTKACAKEWEDWEEFFFERRGENSVESIDIAIENIIKIALELKKCREYDKINAAEDSKTVSFEEIKNVYVPISEVINSSSDKIDGIKNLGVKSDKDENKTPEIINFLFSKNRQERKLFAVEAVIRMLQLGYKLENEDDVKNIYRMLRLIHNSLNYGVMNHIPLLIFLNNLKKDENLYNYLFGLSEEEIKNVFINENNKEELYKLQAIVNRDALEEKIKEAESLNVFDGKIHLLYRDSSRNISWKNLSEKITKAKELFNEFGNETVKKEKYIDFVYTFIRSFDNWGQLYGSFFFNNSLKDYWHKYLTDYKYLVPLTNILLNEKNIVNGYSDENTQPILDFFTNKDNIISIINQMPGGRLNWYSGRLAFYPYGGSYDAILFDWGNFKRNQDLNDLLNKKIISLNDGKIRIGNFFKGWNITFSYNNKEYVWTWQNEIKCGSDVVLKITDDKDVKNFFKL</sequence>
<feature type="domain" description="GmrSD restriction endonucleases N-terminal" evidence="1">
    <location>
        <begin position="8"/>
        <end position="253"/>
    </location>
</feature>
<dbReference type="PANTHER" id="PTHR35149">
    <property type="entry name" value="SLL5132 PROTEIN"/>
    <property type="match status" value="1"/>
</dbReference>
<comment type="caution">
    <text evidence="2">The sequence shown here is derived from an EMBL/GenBank/DDBJ whole genome shotgun (WGS) entry which is preliminary data.</text>
</comment>
<gene>
    <name evidence="2" type="ORF">HNP76_000249</name>
</gene>
<dbReference type="PANTHER" id="PTHR35149:SF1">
    <property type="entry name" value="DUF5655 DOMAIN-CONTAINING PROTEIN"/>
    <property type="match status" value="1"/>
</dbReference>
<organism evidence="2 3">
    <name type="scientific">Treponema ruminis</name>
    <dbReference type="NCBI Taxonomy" id="744515"/>
    <lineage>
        <taxon>Bacteria</taxon>
        <taxon>Pseudomonadati</taxon>
        <taxon>Spirochaetota</taxon>
        <taxon>Spirochaetia</taxon>
        <taxon>Spirochaetales</taxon>
        <taxon>Treponemataceae</taxon>
        <taxon>Treponema</taxon>
    </lineage>
</organism>
<dbReference type="RefSeq" id="WP_184656654.1">
    <property type="nucleotide sequence ID" value="NZ_JACHFQ010000001.1"/>
</dbReference>
<protein>
    <recommendedName>
        <fullName evidence="1">GmrSD restriction endonucleases N-terminal domain-containing protein</fullName>
    </recommendedName>
</protein>
<proteinExistence type="predicted"/>
<dbReference type="Pfam" id="PF03235">
    <property type="entry name" value="GmrSD_N"/>
    <property type="match status" value="1"/>
</dbReference>
<dbReference type="AlphaFoldDB" id="A0A7W8G713"/>
<dbReference type="Proteomes" id="UP000518887">
    <property type="component" value="Unassembled WGS sequence"/>
</dbReference>
<dbReference type="InterPro" id="IPR004919">
    <property type="entry name" value="GmrSD_N"/>
</dbReference>